<dbReference type="PANTHER" id="PTHR46481:SF5">
    <property type="entry name" value="OS08G0393150 PROTEIN"/>
    <property type="match status" value="1"/>
</dbReference>
<keyword evidence="7" id="KW-0804">Transcription</keyword>
<dbReference type="AlphaFoldDB" id="A0A811P937"/>
<evidence type="ECO:0000256" key="4">
    <source>
        <dbReference type="ARBA" id="ARBA00022833"/>
    </source>
</evidence>
<dbReference type="GO" id="GO:0046983">
    <property type="term" value="F:protein dimerization activity"/>
    <property type="evidence" value="ECO:0007669"/>
    <property type="project" value="InterPro"/>
</dbReference>
<dbReference type="InterPro" id="IPR012337">
    <property type="entry name" value="RNaseH-like_sf"/>
</dbReference>
<evidence type="ECO:0000256" key="6">
    <source>
        <dbReference type="ARBA" id="ARBA00023125"/>
    </source>
</evidence>
<dbReference type="SUPFAM" id="SSF57667">
    <property type="entry name" value="beta-beta-alpha zinc fingers"/>
    <property type="match status" value="1"/>
</dbReference>
<evidence type="ECO:0000256" key="2">
    <source>
        <dbReference type="ARBA" id="ARBA00022723"/>
    </source>
</evidence>
<evidence type="ECO:0000259" key="11">
    <source>
        <dbReference type="PROSITE" id="PS50808"/>
    </source>
</evidence>
<evidence type="ECO:0000256" key="7">
    <source>
        <dbReference type="ARBA" id="ARBA00023163"/>
    </source>
</evidence>
<dbReference type="PANTHER" id="PTHR46481">
    <property type="entry name" value="ZINC FINGER BED DOMAIN-CONTAINING PROTEIN 4"/>
    <property type="match status" value="1"/>
</dbReference>
<keyword evidence="5" id="KW-0805">Transcription regulation</keyword>
<evidence type="ECO:0000313" key="12">
    <source>
        <dbReference type="EMBL" id="CAD6238096.1"/>
    </source>
</evidence>
<comment type="subcellular location">
    <subcellularLocation>
        <location evidence="1">Nucleus</location>
    </subcellularLocation>
</comment>
<evidence type="ECO:0000256" key="10">
    <source>
        <dbReference type="SAM" id="MobiDB-lite"/>
    </source>
</evidence>
<dbReference type="GO" id="GO:0005634">
    <property type="term" value="C:nucleus"/>
    <property type="evidence" value="ECO:0007669"/>
    <property type="project" value="UniProtKB-SubCell"/>
</dbReference>
<accession>A0A811P937</accession>
<dbReference type="GO" id="GO:0003677">
    <property type="term" value="F:DNA binding"/>
    <property type="evidence" value="ECO:0007669"/>
    <property type="project" value="UniProtKB-KW"/>
</dbReference>
<dbReference type="GO" id="GO:0008270">
    <property type="term" value="F:zinc ion binding"/>
    <property type="evidence" value="ECO:0007669"/>
    <property type="project" value="UniProtKB-KW"/>
</dbReference>
<protein>
    <recommendedName>
        <fullName evidence="11">BED-type domain-containing protein</fullName>
    </recommendedName>
</protein>
<dbReference type="OrthoDB" id="784034at2759"/>
<dbReference type="InterPro" id="IPR003656">
    <property type="entry name" value="Znf_BED"/>
</dbReference>
<dbReference type="InterPro" id="IPR036236">
    <property type="entry name" value="Znf_C2H2_sf"/>
</dbReference>
<proteinExistence type="predicted"/>
<evidence type="ECO:0000256" key="1">
    <source>
        <dbReference type="ARBA" id="ARBA00004123"/>
    </source>
</evidence>
<keyword evidence="13" id="KW-1185">Reference proteome</keyword>
<gene>
    <name evidence="12" type="ORF">NCGR_LOCUS25427</name>
</gene>
<dbReference type="PROSITE" id="PS50808">
    <property type="entry name" value="ZF_BED"/>
    <property type="match status" value="1"/>
</dbReference>
<feature type="compositionally biased region" description="Basic and acidic residues" evidence="10">
    <location>
        <begin position="642"/>
        <end position="667"/>
    </location>
</feature>
<keyword evidence="6" id="KW-0238">DNA-binding</keyword>
<dbReference type="InterPro" id="IPR008906">
    <property type="entry name" value="HATC_C_dom"/>
</dbReference>
<feature type="domain" description="BED-type" evidence="11">
    <location>
        <begin position="18"/>
        <end position="71"/>
    </location>
</feature>
<dbReference type="Proteomes" id="UP000604825">
    <property type="component" value="Unassembled WGS sequence"/>
</dbReference>
<sequence length="675" mass="76842">MPDEGPDEAVHNSGRRSRRRSPVWNYFEELPNEGKTICIHCRSKLAYHQGLGISHLRNHITSACKELPPDIDRGSIFPKVVPGVDVRSFVLDPKIVRDFMTKFWITSNISFKKIENGFFKRMMKSAHPSLEVHGRHTLKSDCMSVYQEEKKKIASGFSNIDSCVSFTSDMWTSVQNLGYICLTAHFIDEEWNLHKHLINFKQVLHPRNAAAIHSKIMDCLYEWDLSNKALAFTLDNATTNDGAIFNTIPHQFNLRPKRGFTLGVPTRWNSTYDMLEEALQYKDALTHYANLQNIQGPNLEQWNLAERVCNFLKNFADATKVFSQHNSPSSHSQSLTNIGMNLTKSFLVASLLDPRYKLFFLRYCLMKFYGEEVADSKANAALTWFKAYYSHYESMLQRSSQSTASSSPEVGGSASTLSLLSGKRKLGLEFAMFRHQRRPHRSRRSEVDTYLDDPLVHSREGEEFDVLKWWKRNQDQYPTLAKMDHDFLAIPLSTVASESTFSTAGIIIDKHRNSLSSETVEALICAKDWLKVYLSDDENEDGTVTEVTTARVSHRVDMNRRSGFSDSYKKMDKFVSPWARMQEPSSAASLAREEIGTEEELGGVILADLRSLFPCLRFLDGDGNSETVGGRFLSWFQIQGQRRPEPGGEGKAGEARLESPNARDGERRPHHVYAT</sequence>
<evidence type="ECO:0000256" key="8">
    <source>
        <dbReference type="ARBA" id="ARBA00023242"/>
    </source>
</evidence>
<feature type="region of interest" description="Disordered" evidence="10">
    <location>
        <begin position="639"/>
        <end position="675"/>
    </location>
</feature>
<dbReference type="Pfam" id="PF05699">
    <property type="entry name" value="Dimer_Tnp_hAT"/>
    <property type="match status" value="1"/>
</dbReference>
<dbReference type="SMART" id="SM00614">
    <property type="entry name" value="ZnF_BED"/>
    <property type="match status" value="1"/>
</dbReference>
<dbReference type="SUPFAM" id="SSF53098">
    <property type="entry name" value="Ribonuclease H-like"/>
    <property type="match status" value="1"/>
</dbReference>
<reference evidence="12" key="1">
    <citation type="submission" date="2020-10" db="EMBL/GenBank/DDBJ databases">
        <authorList>
            <person name="Han B."/>
            <person name="Lu T."/>
            <person name="Zhao Q."/>
            <person name="Huang X."/>
            <person name="Zhao Y."/>
        </authorList>
    </citation>
    <scope>NUCLEOTIDE SEQUENCE</scope>
</reference>
<evidence type="ECO:0000256" key="9">
    <source>
        <dbReference type="PROSITE-ProRule" id="PRU00027"/>
    </source>
</evidence>
<evidence type="ECO:0000256" key="3">
    <source>
        <dbReference type="ARBA" id="ARBA00022771"/>
    </source>
</evidence>
<keyword evidence="2" id="KW-0479">Metal-binding</keyword>
<dbReference type="EMBL" id="CAJGYO010000006">
    <property type="protein sequence ID" value="CAD6238096.1"/>
    <property type="molecule type" value="Genomic_DNA"/>
</dbReference>
<organism evidence="12 13">
    <name type="scientific">Miscanthus lutarioriparius</name>
    <dbReference type="NCBI Taxonomy" id="422564"/>
    <lineage>
        <taxon>Eukaryota</taxon>
        <taxon>Viridiplantae</taxon>
        <taxon>Streptophyta</taxon>
        <taxon>Embryophyta</taxon>
        <taxon>Tracheophyta</taxon>
        <taxon>Spermatophyta</taxon>
        <taxon>Magnoliopsida</taxon>
        <taxon>Liliopsida</taxon>
        <taxon>Poales</taxon>
        <taxon>Poaceae</taxon>
        <taxon>PACMAD clade</taxon>
        <taxon>Panicoideae</taxon>
        <taxon>Andropogonodae</taxon>
        <taxon>Andropogoneae</taxon>
        <taxon>Saccharinae</taxon>
        <taxon>Miscanthus</taxon>
    </lineage>
</organism>
<comment type="caution">
    <text evidence="12">The sequence shown here is derived from an EMBL/GenBank/DDBJ whole genome shotgun (WGS) entry which is preliminary data.</text>
</comment>
<evidence type="ECO:0000313" key="13">
    <source>
        <dbReference type="Proteomes" id="UP000604825"/>
    </source>
</evidence>
<dbReference type="InterPro" id="IPR052035">
    <property type="entry name" value="ZnF_BED_domain_contain"/>
</dbReference>
<evidence type="ECO:0000256" key="5">
    <source>
        <dbReference type="ARBA" id="ARBA00023015"/>
    </source>
</evidence>
<keyword evidence="8" id="KW-0539">Nucleus</keyword>
<keyword evidence="3 9" id="KW-0863">Zinc-finger</keyword>
<dbReference type="Pfam" id="PF02892">
    <property type="entry name" value="zf-BED"/>
    <property type="match status" value="1"/>
</dbReference>
<keyword evidence="4" id="KW-0862">Zinc</keyword>
<name>A0A811P937_9POAL</name>